<evidence type="ECO:0000259" key="2">
    <source>
        <dbReference type="Pfam" id="PF24041"/>
    </source>
</evidence>
<feature type="region of interest" description="Disordered" evidence="1">
    <location>
        <begin position="171"/>
        <end position="190"/>
    </location>
</feature>
<evidence type="ECO:0000256" key="1">
    <source>
        <dbReference type="SAM" id="MobiDB-lite"/>
    </source>
</evidence>
<gene>
    <name evidence="3" type="ORF">GRX66_07165</name>
</gene>
<dbReference type="Gene3D" id="2.60.40.2480">
    <property type="entry name" value="Periplasmic metal-binding protein Tp34-type"/>
    <property type="match status" value="1"/>
</dbReference>
<dbReference type="Pfam" id="PF24041">
    <property type="entry name" value="DUF7350"/>
    <property type="match status" value="1"/>
</dbReference>
<evidence type="ECO:0000313" key="3">
    <source>
        <dbReference type="EMBL" id="MXR20395.1"/>
    </source>
</evidence>
<reference evidence="3 4" key="1">
    <citation type="submission" date="2019-12" db="EMBL/GenBank/DDBJ databases">
        <title>Isolation and characterization of three novel carbon monoxide-oxidizing members of Halobacteria from salione crusts and soils.</title>
        <authorList>
            <person name="Myers M.R."/>
            <person name="King G.M."/>
        </authorList>
    </citation>
    <scope>NUCLEOTIDE SEQUENCE [LARGE SCALE GENOMIC DNA]</scope>
    <source>
        <strain evidence="3 4">PCN9</strain>
    </source>
</reference>
<sequence>MEMVGMQTKGRYACALSYTWPHRFWLVRGSDTDQVDVRGADDVHMMAAVWDTETGVVLPDASPSIEYTGPEDESESFSPWQMLSQRMGVHFGDNVTLGPEGVYSVSVQVAPPSTRRTETESVPTDPLTFDFELTFERDGMESLSYEDIPADREGTPGAVDPMDMHGVTQSRAPTADDLPGTVRGSESTGGAELVVSTHDERGRLAAGDDERYLVASLRTPHNRYVLPAASVSATAESGGESVFDDDLRPTLDSDLGYHYGAVVPTGESLDDITVRVDTPPQVSRHEGYETAFFDFDAVTL</sequence>
<dbReference type="Proteomes" id="UP000471521">
    <property type="component" value="Unassembled WGS sequence"/>
</dbReference>
<dbReference type="InterPro" id="IPR055774">
    <property type="entry name" value="DUF7350"/>
</dbReference>
<accession>A0A6B0SF97</accession>
<protein>
    <recommendedName>
        <fullName evidence="2">DUF7350 domain-containing protein</fullName>
    </recommendedName>
</protein>
<name>A0A6B0SF97_9EURY</name>
<comment type="caution">
    <text evidence="3">The sequence shown here is derived from an EMBL/GenBank/DDBJ whole genome shotgun (WGS) entry which is preliminary data.</text>
</comment>
<dbReference type="OrthoDB" id="156174at2157"/>
<keyword evidence="4" id="KW-1185">Reference proteome</keyword>
<dbReference type="AlphaFoldDB" id="A0A6B0SF97"/>
<organism evidence="3 4">
    <name type="scientific">Halobacterium bonnevillei</name>
    <dbReference type="NCBI Taxonomy" id="2692200"/>
    <lineage>
        <taxon>Archaea</taxon>
        <taxon>Methanobacteriati</taxon>
        <taxon>Methanobacteriota</taxon>
        <taxon>Stenosarchaea group</taxon>
        <taxon>Halobacteria</taxon>
        <taxon>Halobacteriales</taxon>
        <taxon>Halobacteriaceae</taxon>
        <taxon>Halobacterium</taxon>
    </lineage>
</organism>
<feature type="domain" description="DUF7350" evidence="2">
    <location>
        <begin position="176"/>
        <end position="300"/>
    </location>
</feature>
<dbReference type="InterPro" id="IPR038482">
    <property type="entry name" value="Tp34-type_sf"/>
</dbReference>
<evidence type="ECO:0000313" key="4">
    <source>
        <dbReference type="Proteomes" id="UP000471521"/>
    </source>
</evidence>
<proteinExistence type="predicted"/>
<dbReference type="EMBL" id="WUUU01000040">
    <property type="protein sequence ID" value="MXR20395.1"/>
    <property type="molecule type" value="Genomic_DNA"/>
</dbReference>